<keyword evidence="2" id="KW-0732">Signal</keyword>
<dbReference type="PANTHER" id="PTHR34386">
    <property type="entry name" value="GLUTAREDOXIN"/>
    <property type="match status" value="1"/>
</dbReference>
<protein>
    <submittedName>
        <fullName evidence="4">DUF547 domain-containing protein</fullName>
    </submittedName>
</protein>
<dbReference type="Pfam" id="PF04784">
    <property type="entry name" value="DUF547"/>
    <property type="match status" value="1"/>
</dbReference>
<dbReference type="Proteomes" id="UP000321580">
    <property type="component" value="Unassembled WGS sequence"/>
</dbReference>
<name>A0A5C6RKQ6_9BACT</name>
<dbReference type="PANTHER" id="PTHR34386:SF1">
    <property type="entry name" value="GLUTAREDOXIN-LIKE PROTEIN NRDH"/>
    <property type="match status" value="1"/>
</dbReference>
<dbReference type="OrthoDB" id="526867at2"/>
<keyword evidence="5" id="KW-1185">Reference proteome</keyword>
<reference evidence="4 5" key="1">
    <citation type="submission" date="2019-08" db="EMBL/GenBank/DDBJ databases">
        <title>Genome of Phaeodactylibacter luteus.</title>
        <authorList>
            <person name="Bowman J.P."/>
        </authorList>
    </citation>
    <scope>NUCLEOTIDE SEQUENCE [LARGE SCALE GENOMIC DNA]</scope>
    <source>
        <strain evidence="4 5">KCTC 42180</strain>
    </source>
</reference>
<dbReference type="InterPro" id="IPR006869">
    <property type="entry name" value="DUF547"/>
</dbReference>
<dbReference type="AlphaFoldDB" id="A0A5C6RKQ6"/>
<gene>
    <name evidence="4" type="ORF">FRY97_12125</name>
</gene>
<feature type="domain" description="DUF547" evidence="3">
    <location>
        <begin position="139"/>
        <end position="245"/>
    </location>
</feature>
<evidence type="ECO:0000256" key="1">
    <source>
        <dbReference type="SAM" id="MobiDB-lite"/>
    </source>
</evidence>
<dbReference type="EMBL" id="VOOR01000023">
    <property type="protein sequence ID" value="TXB62817.1"/>
    <property type="molecule type" value="Genomic_DNA"/>
</dbReference>
<feature type="signal peptide" evidence="2">
    <location>
        <begin position="1"/>
        <end position="26"/>
    </location>
</feature>
<comment type="caution">
    <text evidence="4">The sequence shown here is derived from an EMBL/GenBank/DDBJ whole genome shotgun (WGS) entry which is preliminary data.</text>
</comment>
<dbReference type="RefSeq" id="WP_147167803.1">
    <property type="nucleotide sequence ID" value="NZ_VOOR01000023.1"/>
</dbReference>
<proteinExistence type="predicted"/>
<accession>A0A5C6RKQ6</accession>
<feature type="chain" id="PRO_5022946761" evidence="2">
    <location>
        <begin position="27"/>
        <end position="304"/>
    </location>
</feature>
<evidence type="ECO:0000313" key="5">
    <source>
        <dbReference type="Proteomes" id="UP000321580"/>
    </source>
</evidence>
<dbReference type="GO" id="GO:0045454">
    <property type="term" value="P:cell redox homeostasis"/>
    <property type="evidence" value="ECO:0007669"/>
    <property type="project" value="TreeGrafter"/>
</dbReference>
<dbReference type="GO" id="GO:0009055">
    <property type="term" value="F:electron transfer activity"/>
    <property type="evidence" value="ECO:0007669"/>
    <property type="project" value="TreeGrafter"/>
</dbReference>
<dbReference type="InterPro" id="IPR051548">
    <property type="entry name" value="Grx-like_ET"/>
</dbReference>
<feature type="compositionally biased region" description="Basic and acidic residues" evidence="1">
    <location>
        <begin position="84"/>
        <end position="95"/>
    </location>
</feature>
<evidence type="ECO:0000256" key="2">
    <source>
        <dbReference type="SAM" id="SignalP"/>
    </source>
</evidence>
<feature type="compositionally biased region" description="Polar residues" evidence="1">
    <location>
        <begin position="32"/>
        <end position="49"/>
    </location>
</feature>
<feature type="region of interest" description="Disordered" evidence="1">
    <location>
        <begin position="28"/>
        <end position="95"/>
    </location>
</feature>
<sequence>MTRLLLFALMLSACTACSASSAPSNAQAEANTAESARTAQLPEPQSISARPNELSAVLPQQSAAEATAAATPRPTTKAAALKAGPEDPKGSPDHSIWDALLRKHVNPLGMVDYAALRSDRAELQRYLNELSSSTPQPDWPEMEQLVYWINAYNAFTIQLILEHYPVKSIRDIDNGNPWDVKWIQLGGKTYSLNQIENDIIRPQFNEPRIHFAVNCAAKSCPPLLNRAWTAAIAERFLAAQTLAFINNPAYNTLSAEKAEVSQIFNWYGADFGDVRAFINQYAKTPVDATTTLQFKSYDWALNAQ</sequence>
<evidence type="ECO:0000259" key="3">
    <source>
        <dbReference type="Pfam" id="PF04784"/>
    </source>
</evidence>
<feature type="compositionally biased region" description="Low complexity" evidence="1">
    <location>
        <begin position="63"/>
        <end position="83"/>
    </location>
</feature>
<organism evidence="4 5">
    <name type="scientific">Phaeodactylibacter luteus</name>
    <dbReference type="NCBI Taxonomy" id="1564516"/>
    <lineage>
        <taxon>Bacteria</taxon>
        <taxon>Pseudomonadati</taxon>
        <taxon>Bacteroidota</taxon>
        <taxon>Saprospiria</taxon>
        <taxon>Saprospirales</taxon>
        <taxon>Haliscomenobacteraceae</taxon>
        <taxon>Phaeodactylibacter</taxon>
    </lineage>
</organism>
<evidence type="ECO:0000313" key="4">
    <source>
        <dbReference type="EMBL" id="TXB62817.1"/>
    </source>
</evidence>